<evidence type="ECO:0000256" key="4">
    <source>
        <dbReference type="ARBA" id="ARBA00022806"/>
    </source>
</evidence>
<dbReference type="Pfam" id="PF08378">
    <property type="entry name" value="NERD"/>
    <property type="match status" value="1"/>
</dbReference>
<evidence type="ECO:0000256" key="2">
    <source>
        <dbReference type="ARBA" id="ARBA00022741"/>
    </source>
</evidence>
<evidence type="ECO:0000256" key="9">
    <source>
        <dbReference type="ARBA" id="ARBA00048988"/>
    </source>
</evidence>
<name>A0A8J3VJR5_9ACTN</name>
<comment type="similarity">
    <text evidence="1">Belongs to the helicase family. UvrD subfamily.</text>
</comment>
<dbReference type="InterPro" id="IPR027417">
    <property type="entry name" value="P-loop_NTPase"/>
</dbReference>
<dbReference type="Gene3D" id="1.10.10.160">
    <property type="match status" value="1"/>
</dbReference>
<keyword evidence="2 10" id="KW-0547">Nucleotide-binding</keyword>
<keyword evidence="4 10" id="KW-0347">Helicase</keyword>
<keyword evidence="6" id="KW-0413">Isomerase</keyword>
<keyword evidence="3 10" id="KW-0378">Hydrolase</keyword>
<evidence type="ECO:0000256" key="3">
    <source>
        <dbReference type="ARBA" id="ARBA00022801"/>
    </source>
</evidence>
<evidence type="ECO:0000256" key="7">
    <source>
        <dbReference type="ARBA" id="ARBA00034617"/>
    </source>
</evidence>
<feature type="domain" description="UvrD-like helicase ATP-binding" evidence="12">
    <location>
        <begin position="242"/>
        <end position="511"/>
    </location>
</feature>
<evidence type="ECO:0000256" key="1">
    <source>
        <dbReference type="ARBA" id="ARBA00009922"/>
    </source>
</evidence>
<comment type="catalytic activity">
    <reaction evidence="9">
        <text>ATP + H2O = ADP + phosphate + H(+)</text>
        <dbReference type="Rhea" id="RHEA:13065"/>
        <dbReference type="ChEBI" id="CHEBI:15377"/>
        <dbReference type="ChEBI" id="CHEBI:15378"/>
        <dbReference type="ChEBI" id="CHEBI:30616"/>
        <dbReference type="ChEBI" id="CHEBI:43474"/>
        <dbReference type="ChEBI" id="CHEBI:456216"/>
        <dbReference type="EC" id="5.6.2.4"/>
    </reaction>
</comment>
<dbReference type="EMBL" id="BONY01000047">
    <property type="protein sequence ID" value="GIH08306.1"/>
    <property type="molecule type" value="Genomic_DNA"/>
</dbReference>
<dbReference type="GO" id="GO:0016787">
    <property type="term" value="F:hydrolase activity"/>
    <property type="evidence" value="ECO:0007669"/>
    <property type="project" value="UniProtKB-UniRule"/>
</dbReference>
<keyword evidence="14" id="KW-1185">Reference proteome</keyword>
<evidence type="ECO:0000259" key="11">
    <source>
        <dbReference type="PROSITE" id="PS50965"/>
    </source>
</evidence>
<dbReference type="InterPro" id="IPR000212">
    <property type="entry name" value="DNA_helicase_UvrD/REP"/>
</dbReference>
<proteinExistence type="inferred from homology"/>
<dbReference type="InterPro" id="IPR014016">
    <property type="entry name" value="UvrD-like_ATP-bd"/>
</dbReference>
<dbReference type="GO" id="GO:0043138">
    <property type="term" value="F:3'-5' DNA helicase activity"/>
    <property type="evidence" value="ECO:0007669"/>
    <property type="project" value="UniProtKB-EC"/>
</dbReference>
<dbReference type="InterPro" id="IPR013986">
    <property type="entry name" value="DExx_box_DNA_helicase_dom_sf"/>
</dbReference>
<keyword evidence="5 10" id="KW-0067">ATP-binding</keyword>
<dbReference type="GO" id="GO:0005524">
    <property type="term" value="F:ATP binding"/>
    <property type="evidence" value="ECO:0007669"/>
    <property type="project" value="UniProtKB-UniRule"/>
</dbReference>
<evidence type="ECO:0000256" key="6">
    <source>
        <dbReference type="ARBA" id="ARBA00023235"/>
    </source>
</evidence>
<dbReference type="Pfam" id="PF13361">
    <property type="entry name" value="UvrD_C"/>
    <property type="match status" value="1"/>
</dbReference>
<dbReference type="GO" id="GO:0003677">
    <property type="term" value="F:DNA binding"/>
    <property type="evidence" value="ECO:0007669"/>
    <property type="project" value="InterPro"/>
</dbReference>
<dbReference type="RefSeq" id="WP_203912064.1">
    <property type="nucleotide sequence ID" value="NZ_BONY01000047.1"/>
</dbReference>
<accession>A0A8J3VJR5</accession>
<gene>
    <name evidence="13" type="ORF">Rhe02_63730</name>
</gene>
<dbReference type="Gene3D" id="3.40.50.300">
    <property type="entry name" value="P-loop containing nucleotide triphosphate hydrolases"/>
    <property type="match status" value="2"/>
</dbReference>
<evidence type="ECO:0000313" key="13">
    <source>
        <dbReference type="EMBL" id="GIH08306.1"/>
    </source>
</evidence>
<evidence type="ECO:0000256" key="5">
    <source>
        <dbReference type="ARBA" id="ARBA00022840"/>
    </source>
</evidence>
<comment type="catalytic activity">
    <reaction evidence="7">
        <text>Couples ATP hydrolysis with the unwinding of duplex DNA by translocating in the 3'-5' direction.</text>
        <dbReference type="EC" id="5.6.2.4"/>
    </reaction>
</comment>
<dbReference type="GO" id="GO:0000725">
    <property type="term" value="P:recombinational repair"/>
    <property type="evidence" value="ECO:0007669"/>
    <property type="project" value="TreeGrafter"/>
</dbReference>
<protein>
    <recommendedName>
        <fullName evidence="8">DNA 3'-5' helicase</fullName>
        <ecNumber evidence="8">5.6.2.4</ecNumber>
    </recommendedName>
</protein>
<organism evidence="13 14">
    <name type="scientific">Rhizocola hellebori</name>
    <dbReference type="NCBI Taxonomy" id="1392758"/>
    <lineage>
        <taxon>Bacteria</taxon>
        <taxon>Bacillati</taxon>
        <taxon>Actinomycetota</taxon>
        <taxon>Actinomycetes</taxon>
        <taxon>Micromonosporales</taxon>
        <taxon>Micromonosporaceae</taxon>
        <taxon>Rhizocola</taxon>
    </lineage>
</organism>
<feature type="domain" description="NERD" evidence="11">
    <location>
        <begin position="38"/>
        <end position="140"/>
    </location>
</feature>
<dbReference type="PROSITE" id="PS50965">
    <property type="entry name" value="NERD"/>
    <property type="match status" value="1"/>
</dbReference>
<evidence type="ECO:0000313" key="14">
    <source>
        <dbReference type="Proteomes" id="UP000612899"/>
    </source>
</evidence>
<dbReference type="GO" id="GO:0005829">
    <property type="term" value="C:cytosol"/>
    <property type="evidence" value="ECO:0007669"/>
    <property type="project" value="TreeGrafter"/>
</dbReference>
<sequence length="684" mass="75177">MTTAGGSASRESQRLALLALDLERQFHATRDRSGRFRAGADGERQVARALQMLEQQGWRLLFDRAWPGTRSSNVDVLAVGPAGVFVIDVKVWRDAPQITGGHLLAGSENRDGEVSKLRAMMRPIQDALEAAGLAPAGVHGFLVFANHRVDEAFGQIRLAGITELLAQMIGRPQRLAPADVESIAAILESVYPEMLIDEFDVTRQAHLPEGEFTAGTLFDVDTVAHAALRAELALPMERWMTFLDPAQLKTVRRNWNGPARITGAAGTGKSVVGLHRALHLAESSTGTILLTTYVASLPKVHQQLIHRMRPDLAGRVECINMHAWARNLLDRRGLPYHLNARKAESEFSYALLACQLRDSALPPHYWRDEITYVIKGQGLTTFDEYAVRPRPGRRVPLGRAARADVWDLYTDYQERLAAKGLHDHADLLLMALAELDREAETGVGAVVIDEVQDLTLTGVRIAHRLVGDRPNGLLLIGDARQTVYPGGYRLADAGFTVRGRAEVLTVNYRNGSRILETGLEVLSGHEVEDIDDTVASGRPQLHNSYTAGDVILARAQSGTEHDTVMLSAITALNPDDLANSAVLCLTNDDVDTYRKQLSRAGITHTPLDRYDGTPTPGIKIGTVQRGKGLEFRHVFLPHHDRHLKNAEQSADAADRLPLARQQLHVAITRARDSLWMGTTTPEGQ</sequence>
<dbReference type="SUPFAM" id="SSF52540">
    <property type="entry name" value="P-loop containing nucleoside triphosphate hydrolases"/>
    <property type="match status" value="1"/>
</dbReference>
<evidence type="ECO:0000256" key="10">
    <source>
        <dbReference type="PROSITE-ProRule" id="PRU00560"/>
    </source>
</evidence>
<dbReference type="PANTHER" id="PTHR11070">
    <property type="entry name" value="UVRD / RECB / PCRA DNA HELICASE FAMILY MEMBER"/>
    <property type="match status" value="1"/>
</dbReference>
<dbReference type="InterPro" id="IPR014017">
    <property type="entry name" value="DNA_helicase_UvrD-like_C"/>
</dbReference>
<dbReference type="AlphaFoldDB" id="A0A8J3VJR5"/>
<evidence type="ECO:0000259" key="12">
    <source>
        <dbReference type="PROSITE" id="PS51198"/>
    </source>
</evidence>
<dbReference type="Proteomes" id="UP000612899">
    <property type="component" value="Unassembled WGS sequence"/>
</dbReference>
<dbReference type="Pfam" id="PF00580">
    <property type="entry name" value="UvrD-helicase"/>
    <property type="match status" value="1"/>
</dbReference>
<evidence type="ECO:0000256" key="8">
    <source>
        <dbReference type="ARBA" id="ARBA00034808"/>
    </source>
</evidence>
<reference evidence="13" key="1">
    <citation type="submission" date="2021-01" db="EMBL/GenBank/DDBJ databases">
        <title>Whole genome shotgun sequence of Rhizocola hellebori NBRC 109834.</title>
        <authorList>
            <person name="Komaki H."/>
            <person name="Tamura T."/>
        </authorList>
    </citation>
    <scope>NUCLEOTIDE SEQUENCE</scope>
    <source>
        <strain evidence="13">NBRC 109834</strain>
    </source>
</reference>
<comment type="caution">
    <text evidence="13">The sequence shown here is derived from an EMBL/GenBank/DDBJ whole genome shotgun (WGS) entry which is preliminary data.</text>
</comment>
<dbReference type="InterPro" id="IPR011528">
    <property type="entry name" value="NERD"/>
</dbReference>
<dbReference type="PROSITE" id="PS51198">
    <property type="entry name" value="UVRD_HELICASE_ATP_BIND"/>
    <property type="match status" value="1"/>
</dbReference>
<dbReference type="EC" id="5.6.2.4" evidence="8"/>
<dbReference type="PANTHER" id="PTHR11070:SF45">
    <property type="entry name" value="DNA 3'-5' HELICASE"/>
    <property type="match status" value="1"/>
</dbReference>
<feature type="binding site" evidence="10">
    <location>
        <begin position="263"/>
        <end position="270"/>
    </location>
    <ligand>
        <name>ATP</name>
        <dbReference type="ChEBI" id="CHEBI:30616"/>
    </ligand>
</feature>